<comment type="caution">
    <text evidence="1">The sequence shown here is derived from an EMBL/GenBank/DDBJ whole genome shotgun (WGS) entry which is preliminary data.</text>
</comment>
<name>A0A9W6PTP4_9ACTN</name>
<dbReference type="Proteomes" id="UP001165124">
    <property type="component" value="Unassembled WGS sequence"/>
</dbReference>
<dbReference type="EMBL" id="BSRZ01000005">
    <property type="protein sequence ID" value="GLW64285.1"/>
    <property type="molecule type" value="Genomic_DNA"/>
</dbReference>
<accession>A0A9W6PTP4</accession>
<dbReference type="AlphaFoldDB" id="A0A9W6PTP4"/>
<reference evidence="1" key="1">
    <citation type="submission" date="2023-02" db="EMBL/GenBank/DDBJ databases">
        <title>Actinomadura rubrobrunea NBRC 14622.</title>
        <authorList>
            <person name="Ichikawa N."/>
            <person name="Sato H."/>
            <person name="Tonouchi N."/>
        </authorList>
    </citation>
    <scope>NUCLEOTIDE SEQUENCE</scope>
    <source>
        <strain evidence="1">NBRC 14622</strain>
    </source>
</reference>
<dbReference type="RefSeq" id="WP_067908770.1">
    <property type="nucleotide sequence ID" value="NZ_BSRZ01000005.1"/>
</dbReference>
<evidence type="ECO:0000313" key="2">
    <source>
        <dbReference type="Proteomes" id="UP001165124"/>
    </source>
</evidence>
<organism evidence="1 2">
    <name type="scientific">Actinomadura rubrobrunea</name>
    <dbReference type="NCBI Taxonomy" id="115335"/>
    <lineage>
        <taxon>Bacteria</taxon>
        <taxon>Bacillati</taxon>
        <taxon>Actinomycetota</taxon>
        <taxon>Actinomycetes</taxon>
        <taxon>Streptosporangiales</taxon>
        <taxon>Thermomonosporaceae</taxon>
        <taxon>Actinomadura</taxon>
    </lineage>
</organism>
<dbReference type="Gene3D" id="3.30.450.40">
    <property type="match status" value="1"/>
</dbReference>
<dbReference type="InterPro" id="IPR029016">
    <property type="entry name" value="GAF-like_dom_sf"/>
</dbReference>
<gene>
    <name evidence="1" type="ORF">Arub01_25290</name>
</gene>
<keyword evidence="2" id="KW-1185">Reference proteome</keyword>
<evidence type="ECO:0000313" key="1">
    <source>
        <dbReference type="EMBL" id="GLW64285.1"/>
    </source>
</evidence>
<sequence>MRLHGAVRPGTSLPDYARELARVHHAVIGGERLAPSLRPRALVARSWSRVMRLGLDPDGGNARDPLGPDELARRRRGSPLGHVIDELGQLIGSVADASPMLLVVTDADGVILWRRGSSAVRRRADDLGFCEGATWTEAKVGTNAIGTALAEAAPVELFSAEHFEQAQHPWYCTAFPVHDPRTGDLLGIIDVSGPALTLHPAVGALVETGTRLAESRLWQRHMRRLERLRESAAPLLGTSSEPLLLVDDDGWVAHSCGVAAPHRIAAPSESRALAVPGLGLCVPERLPDGWLVRPSSPARPLALVLDLADAPVLDVRSGDARWRCALTTRHAEILLLLHAAGPDGLSARALSRALFGDAEHVVTVRAEVSRLRRSLGAFVESQPYRLTGGVRMTVQPEPAASRFVRESSTPGIRSLTAMTDMDRLNNAV</sequence>
<protein>
    <submittedName>
        <fullName evidence="1">Transcriptional regulator</fullName>
    </submittedName>
</protein>
<proteinExistence type="predicted"/>